<proteinExistence type="predicted"/>
<dbReference type="AlphaFoldDB" id="A0A183D2Z4"/>
<organism evidence="2">
    <name type="scientific">Gongylonema pulchrum</name>
    <dbReference type="NCBI Taxonomy" id="637853"/>
    <lineage>
        <taxon>Eukaryota</taxon>
        <taxon>Metazoa</taxon>
        <taxon>Ecdysozoa</taxon>
        <taxon>Nematoda</taxon>
        <taxon>Chromadorea</taxon>
        <taxon>Rhabditida</taxon>
        <taxon>Spirurina</taxon>
        <taxon>Spiruromorpha</taxon>
        <taxon>Spiruroidea</taxon>
        <taxon>Gongylonematidae</taxon>
        <taxon>Gongylonema</taxon>
    </lineage>
</organism>
<accession>A0A183D2Z4</accession>
<evidence type="ECO:0000313" key="2">
    <source>
        <dbReference type="WBParaSite" id="GPUH_0000309001-mRNA-1"/>
    </source>
</evidence>
<feature type="coiled-coil region" evidence="1">
    <location>
        <begin position="91"/>
        <end position="118"/>
    </location>
</feature>
<protein>
    <submittedName>
        <fullName evidence="2">Serologically defined colon cancer antigen 8-like protein</fullName>
    </submittedName>
</protein>
<name>A0A183D2Z4_9BILA</name>
<keyword evidence="1" id="KW-0175">Coiled coil</keyword>
<reference evidence="2" key="1">
    <citation type="submission" date="2016-06" db="UniProtKB">
        <authorList>
            <consortium name="WormBaseParasite"/>
        </authorList>
    </citation>
    <scope>IDENTIFICATION</scope>
</reference>
<sequence length="190" mass="22030">LNEQLCMRDAEKEALMKQKADAEWQLGEHQYWLRNANDRIASLENELAHVKESDQHTLRDLRSENESLIQTFVVSFFNLIFYASSGTSFTNLRIKEEVKRLEDELQTSRRSMAGKLEERSVCPRCKEDSELSYAGSVGEDISALSRSIRELRQDLNHQAIIDTLTRQCSAMEYALEEEKQALSDAYQRYV</sequence>
<dbReference type="WBParaSite" id="GPUH_0000309001-mRNA-1">
    <property type="protein sequence ID" value="GPUH_0000309001-mRNA-1"/>
    <property type="gene ID" value="GPUH_0000309001"/>
</dbReference>
<evidence type="ECO:0000256" key="1">
    <source>
        <dbReference type="SAM" id="Coils"/>
    </source>
</evidence>